<dbReference type="PANTHER" id="PTHR43428:SF1">
    <property type="entry name" value="ARSENATE REDUCTASE"/>
    <property type="match status" value="1"/>
</dbReference>
<dbReference type="InterPro" id="IPR023485">
    <property type="entry name" value="Ptyr_pPase"/>
</dbReference>
<dbReference type="HOGENOM" id="CLU_071415_3_1_5"/>
<proteinExistence type="predicted"/>
<dbReference type="InterPro" id="IPR036196">
    <property type="entry name" value="Ptyr_pPase_sf"/>
</dbReference>
<dbReference type="KEGG" id="pbr:PB2503_01992"/>
<evidence type="ECO:0000313" key="4">
    <source>
        <dbReference type="Proteomes" id="UP000001302"/>
    </source>
</evidence>
<dbReference type="Proteomes" id="UP000001302">
    <property type="component" value="Chromosome"/>
</dbReference>
<dbReference type="SMART" id="SM00226">
    <property type="entry name" value="LMWPc"/>
    <property type="match status" value="1"/>
</dbReference>
<evidence type="ECO:0000259" key="2">
    <source>
        <dbReference type="SMART" id="SM00226"/>
    </source>
</evidence>
<dbReference type="STRING" id="314260.PB2503_01992"/>
<gene>
    <name evidence="3" type="ordered locus">PB2503_01992</name>
</gene>
<dbReference type="RefSeq" id="WP_013299451.1">
    <property type="nucleotide sequence ID" value="NC_014414.1"/>
</dbReference>
<dbReference type="OrthoDB" id="9799372at2"/>
<keyword evidence="1" id="KW-0059">Arsenical resistance</keyword>
<keyword evidence="4" id="KW-1185">Reference proteome</keyword>
<accession>E0TBY4</accession>
<dbReference type="eggNOG" id="COG0394">
    <property type="taxonomic scope" value="Bacteria"/>
</dbReference>
<dbReference type="SUPFAM" id="SSF52788">
    <property type="entry name" value="Phosphotyrosine protein phosphatases I"/>
    <property type="match status" value="1"/>
</dbReference>
<feature type="domain" description="Phosphotyrosine protein phosphatase I" evidence="2">
    <location>
        <begin position="6"/>
        <end position="137"/>
    </location>
</feature>
<protein>
    <submittedName>
        <fullName evidence="3">Putative arsenate reductase protein</fullName>
    </submittedName>
</protein>
<dbReference type="GO" id="GO:0046685">
    <property type="term" value="P:response to arsenic-containing substance"/>
    <property type="evidence" value="ECO:0007669"/>
    <property type="project" value="UniProtKB-KW"/>
</dbReference>
<name>E0TBY4_PARBH</name>
<evidence type="ECO:0000313" key="3">
    <source>
        <dbReference type="EMBL" id="ADM08477.1"/>
    </source>
</evidence>
<reference evidence="4" key="1">
    <citation type="submission" date="2010-08" db="EMBL/GenBank/DDBJ databases">
        <title>Genome sequence of Parvularcula bermudensis HTCC2503.</title>
        <authorList>
            <person name="Kang D.-M."/>
            <person name="Oh H.-M."/>
            <person name="Cho J.-C."/>
        </authorList>
    </citation>
    <scope>NUCLEOTIDE SEQUENCE [LARGE SCALE GENOMIC DNA]</scope>
    <source>
        <strain evidence="4">ATCC BAA-594 / HTCC2503 / KCTC 12087</strain>
    </source>
</reference>
<evidence type="ECO:0000256" key="1">
    <source>
        <dbReference type="ARBA" id="ARBA00022849"/>
    </source>
</evidence>
<dbReference type="PANTHER" id="PTHR43428">
    <property type="entry name" value="ARSENATE REDUCTASE"/>
    <property type="match status" value="1"/>
</dbReference>
<sequence length="145" mass="15959">MGKATRSILFACNMNSVRSPIAEALARRLLGPGTRVESCGVYEGMLDPFVAEVLLENDLPVPQRPPQTFADVDLAEFDRVIALSPEAAAEARRLSGNVSYWEIDNPTDIRGGDEELRRAYRLCRDCLAERINSEFQSTTAISPAS</sequence>
<dbReference type="AlphaFoldDB" id="E0TBY4"/>
<reference evidence="3 4" key="2">
    <citation type="journal article" date="2011" name="J. Bacteriol.">
        <title>Complete genome sequence of strain HTCC2503T of Parvularcula bermudensis, the type species of the order "Parvularculales" in the class Alphaproteobacteria.</title>
        <authorList>
            <person name="Oh H.M."/>
            <person name="Kang I."/>
            <person name="Vergin K.L."/>
            <person name="Kang D."/>
            <person name="Rhee K.H."/>
            <person name="Giovannoni S.J."/>
            <person name="Cho J.C."/>
        </authorList>
    </citation>
    <scope>NUCLEOTIDE SEQUENCE [LARGE SCALE GENOMIC DNA]</scope>
    <source>
        <strain evidence="4">ATCC BAA-594 / HTCC2503 / KCTC 12087</strain>
    </source>
</reference>
<dbReference type="Gene3D" id="3.40.50.2300">
    <property type="match status" value="1"/>
</dbReference>
<organism evidence="3 4">
    <name type="scientific">Parvularcula bermudensis (strain ATCC BAA-594 / HTCC2503 / KCTC 12087)</name>
    <dbReference type="NCBI Taxonomy" id="314260"/>
    <lineage>
        <taxon>Bacteria</taxon>
        <taxon>Pseudomonadati</taxon>
        <taxon>Pseudomonadota</taxon>
        <taxon>Alphaproteobacteria</taxon>
        <taxon>Parvularculales</taxon>
        <taxon>Parvularculaceae</taxon>
        <taxon>Parvularcula</taxon>
    </lineage>
</organism>
<dbReference type="Pfam" id="PF01451">
    <property type="entry name" value="LMWPc"/>
    <property type="match status" value="1"/>
</dbReference>
<dbReference type="EMBL" id="CP002156">
    <property type="protein sequence ID" value="ADM08477.1"/>
    <property type="molecule type" value="Genomic_DNA"/>
</dbReference>